<evidence type="ECO:0000313" key="2">
    <source>
        <dbReference type="EMBL" id="MET3651115.1"/>
    </source>
</evidence>
<proteinExistence type="predicted"/>
<feature type="compositionally biased region" description="Gly residues" evidence="1">
    <location>
        <begin position="23"/>
        <end position="33"/>
    </location>
</feature>
<protein>
    <submittedName>
        <fullName evidence="2">Uncharacterized protein</fullName>
    </submittedName>
</protein>
<feature type="compositionally biased region" description="Basic residues" evidence="1">
    <location>
        <begin position="1"/>
        <end position="10"/>
    </location>
</feature>
<dbReference type="EMBL" id="JBEPMU010000001">
    <property type="protein sequence ID" value="MET3651115.1"/>
    <property type="molecule type" value="Genomic_DNA"/>
</dbReference>
<dbReference type="Proteomes" id="UP001549184">
    <property type="component" value="Unassembled WGS sequence"/>
</dbReference>
<evidence type="ECO:0000256" key="1">
    <source>
        <dbReference type="SAM" id="MobiDB-lite"/>
    </source>
</evidence>
<evidence type="ECO:0000313" key="3">
    <source>
        <dbReference type="Proteomes" id="UP001549184"/>
    </source>
</evidence>
<reference evidence="2 3" key="1">
    <citation type="submission" date="2024-06" db="EMBL/GenBank/DDBJ databases">
        <title>Sorghum-associated microbial communities from plants grown in Nebraska, USA.</title>
        <authorList>
            <person name="Schachtman D."/>
        </authorList>
    </citation>
    <scope>NUCLEOTIDE SEQUENCE [LARGE SCALE GENOMIC DNA]</scope>
    <source>
        <strain evidence="2 3">1073</strain>
    </source>
</reference>
<accession>A0ABV2JS62</accession>
<gene>
    <name evidence="2" type="ORF">ABIC75_000817</name>
</gene>
<sequence>MASAARRHAKRTAEADQLTDKTIGGGRPEGVHA</sequence>
<keyword evidence="3" id="KW-1185">Reference proteome</keyword>
<name>A0ABV2JS62_9GAMM</name>
<organism evidence="2 3">
    <name type="scientific">Dyella japonica</name>
    <dbReference type="NCBI Taxonomy" id="231455"/>
    <lineage>
        <taxon>Bacteria</taxon>
        <taxon>Pseudomonadati</taxon>
        <taxon>Pseudomonadota</taxon>
        <taxon>Gammaproteobacteria</taxon>
        <taxon>Lysobacterales</taxon>
        <taxon>Rhodanobacteraceae</taxon>
        <taxon>Dyella</taxon>
    </lineage>
</organism>
<feature type="region of interest" description="Disordered" evidence="1">
    <location>
        <begin position="1"/>
        <end position="33"/>
    </location>
</feature>
<comment type="caution">
    <text evidence="2">The sequence shown here is derived from an EMBL/GenBank/DDBJ whole genome shotgun (WGS) entry which is preliminary data.</text>
</comment>